<protein>
    <submittedName>
        <fullName evidence="1">Uncharacterized protein</fullName>
    </submittedName>
</protein>
<evidence type="ECO:0000313" key="1">
    <source>
        <dbReference type="EMBL" id="MBW5481577.1"/>
    </source>
</evidence>
<proteinExistence type="predicted"/>
<dbReference type="Gene3D" id="3.30.70.80">
    <property type="entry name" value="Peptidase S8 propeptide/proteinase inhibitor I9"/>
    <property type="match status" value="1"/>
</dbReference>
<dbReference type="Proteomes" id="UP000812013">
    <property type="component" value="Unassembled WGS sequence"/>
</dbReference>
<dbReference type="RefSeq" id="WP_219665521.1">
    <property type="nucleotide sequence ID" value="NZ_WTFF01000026.1"/>
</dbReference>
<dbReference type="EMBL" id="WTFF01000026">
    <property type="protein sequence ID" value="MBW5481577.1"/>
    <property type="molecule type" value="Genomic_DNA"/>
</dbReference>
<name>A0ABS6Z1G8_9ACTN</name>
<accession>A0ABS6Z1G8</accession>
<gene>
    <name evidence="1" type="ORF">GPJ59_06670</name>
</gene>
<sequence length="98" mass="10389">MANYLGGEMGHVSGDARIASDETPRVRVIVALDPDHFDEAAAAARRAGLVIESEQRAIGTAVGTVPEDALAALSGAYGVEDVEREREYRLPDPDSPVQ</sequence>
<evidence type="ECO:0000313" key="2">
    <source>
        <dbReference type="Proteomes" id="UP000812013"/>
    </source>
</evidence>
<organism evidence="1 2">
    <name type="scientific">Streptomyces bambusae</name>
    <dbReference type="NCBI Taxonomy" id="1550616"/>
    <lineage>
        <taxon>Bacteria</taxon>
        <taxon>Bacillati</taxon>
        <taxon>Actinomycetota</taxon>
        <taxon>Actinomycetes</taxon>
        <taxon>Kitasatosporales</taxon>
        <taxon>Streptomycetaceae</taxon>
        <taxon>Streptomyces</taxon>
    </lineage>
</organism>
<reference evidence="1 2" key="1">
    <citation type="submission" date="2019-12" db="EMBL/GenBank/DDBJ databases">
        <title>Genome sequence of Streptomyces bambusae.</title>
        <authorList>
            <person name="Bansal K."/>
            <person name="Choksket S."/>
            <person name="Korpole S."/>
            <person name="Patil P.B."/>
        </authorList>
    </citation>
    <scope>NUCLEOTIDE SEQUENCE [LARGE SCALE GENOMIC DNA]</scope>
    <source>
        <strain evidence="1 2">SK60</strain>
    </source>
</reference>
<dbReference type="InterPro" id="IPR037045">
    <property type="entry name" value="S8pro/Inhibitor_I9_sf"/>
</dbReference>
<keyword evidence="2" id="KW-1185">Reference proteome</keyword>
<comment type="caution">
    <text evidence="1">The sequence shown here is derived from an EMBL/GenBank/DDBJ whole genome shotgun (WGS) entry which is preliminary data.</text>
</comment>